<evidence type="ECO:0000256" key="1">
    <source>
        <dbReference type="PROSITE-ProRule" id="PRU00182"/>
    </source>
</evidence>
<protein>
    <submittedName>
        <fullName evidence="3">RNA-binding protein YlmH, contains S4-like domain</fullName>
    </submittedName>
</protein>
<feature type="domain" description="RNA-binding S4" evidence="2">
    <location>
        <begin position="176"/>
        <end position="236"/>
    </location>
</feature>
<name>A0A1K1P101_RUMFL</name>
<dbReference type="Gene3D" id="3.30.70.330">
    <property type="match status" value="1"/>
</dbReference>
<dbReference type="Pfam" id="PF17774">
    <property type="entry name" value="YlmH_RBD"/>
    <property type="match status" value="1"/>
</dbReference>
<dbReference type="InterPro" id="IPR040591">
    <property type="entry name" value="RqcP2_RBD"/>
</dbReference>
<gene>
    <name evidence="3" type="ORF">SAMN02910280_2407</name>
</gene>
<dbReference type="SUPFAM" id="SSF55174">
    <property type="entry name" value="Alpha-L RNA-binding motif"/>
    <property type="match status" value="1"/>
</dbReference>
<dbReference type="AlphaFoldDB" id="A0A1K1P101"/>
<evidence type="ECO:0000313" key="3">
    <source>
        <dbReference type="EMBL" id="SFW41133.1"/>
    </source>
</evidence>
<dbReference type="InterPro" id="IPR012677">
    <property type="entry name" value="Nucleotide-bd_a/b_plait_sf"/>
</dbReference>
<dbReference type="InterPro" id="IPR002942">
    <property type="entry name" value="S4_RNA-bd"/>
</dbReference>
<dbReference type="InterPro" id="IPR036986">
    <property type="entry name" value="S4_RNA-bd_sf"/>
</dbReference>
<dbReference type="SMART" id="SM00363">
    <property type="entry name" value="S4"/>
    <property type="match status" value="1"/>
</dbReference>
<evidence type="ECO:0000313" key="4">
    <source>
        <dbReference type="Proteomes" id="UP000183461"/>
    </source>
</evidence>
<evidence type="ECO:0000259" key="2">
    <source>
        <dbReference type="SMART" id="SM00363"/>
    </source>
</evidence>
<organism evidence="3 4">
    <name type="scientific">Ruminococcus flavefaciens</name>
    <dbReference type="NCBI Taxonomy" id="1265"/>
    <lineage>
        <taxon>Bacteria</taxon>
        <taxon>Bacillati</taxon>
        <taxon>Bacillota</taxon>
        <taxon>Clostridia</taxon>
        <taxon>Eubacteriales</taxon>
        <taxon>Oscillospiraceae</taxon>
        <taxon>Ruminococcus</taxon>
    </lineage>
</organism>
<dbReference type="EMBL" id="FPIP01000006">
    <property type="protein sequence ID" value="SFW41133.1"/>
    <property type="molecule type" value="Genomic_DNA"/>
</dbReference>
<dbReference type="Gene3D" id="3.10.290.10">
    <property type="entry name" value="RNA-binding S4 domain"/>
    <property type="match status" value="1"/>
</dbReference>
<dbReference type="Proteomes" id="UP000183461">
    <property type="component" value="Unassembled WGS sequence"/>
</dbReference>
<keyword evidence="1" id="KW-0694">RNA-binding</keyword>
<reference evidence="3 4" key="1">
    <citation type="submission" date="2016-11" db="EMBL/GenBank/DDBJ databases">
        <authorList>
            <person name="Jaros S."/>
            <person name="Januszkiewicz K."/>
            <person name="Wedrychowicz H."/>
        </authorList>
    </citation>
    <scope>NUCLEOTIDE SEQUENCE [LARGE SCALE GENOMIC DNA]</scope>
    <source>
        <strain evidence="3 4">YL228</strain>
    </source>
</reference>
<dbReference type="RefSeq" id="WP_072300650.1">
    <property type="nucleotide sequence ID" value="NZ_CAMIZA010000052.1"/>
</dbReference>
<dbReference type="CDD" id="cd00165">
    <property type="entry name" value="S4"/>
    <property type="match status" value="1"/>
</dbReference>
<dbReference type="Gene3D" id="3.30.1370.160">
    <property type="match status" value="1"/>
</dbReference>
<dbReference type="PROSITE" id="PS50889">
    <property type="entry name" value="S4"/>
    <property type="match status" value="1"/>
</dbReference>
<sequence length="252" mass="28008">MNEPSDKLFTARLADMTALCERNGAAVFSSFFDERQCVEAEAWCKGHTGGLRYRLWGGYDDARRKMLAVYPDYCEDYVEGEYPFVCLTFTYRSEDKLTHRDFLGSFMGLQLKREIIGDIVVSEGVTQAFVTEVAARSITSSISKIGRVGVKIADDKPFELENAQKFQTISGTVASLRLDCVVGLAAHLSREKAAALIRSDKAEVNHLPVSSVSYELRGGDVLSIRGIGRFVLSDINGSTKKGRIHIDLKKYI</sequence>
<accession>A0A1K1P101</accession>
<dbReference type="GO" id="GO:0003723">
    <property type="term" value="F:RNA binding"/>
    <property type="evidence" value="ECO:0007669"/>
    <property type="project" value="UniProtKB-KW"/>
</dbReference>
<proteinExistence type="predicted"/>